<evidence type="ECO:0000256" key="7">
    <source>
        <dbReference type="ARBA" id="ARBA00022692"/>
    </source>
</evidence>
<dbReference type="InterPro" id="IPR004481">
    <property type="entry name" value="K/Na/Ca-exchanger"/>
</dbReference>
<dbReference type="GO" id="GO:0005886">
    <property type="term" value="C:plasma membrane"/>
    <property type="evidence" value="ECO:0000318"/>
    <property type="project" value="GO_Central"/>
</dbReference>
<evidence type="ECO:0000256" key="11">
    <source>
        <dbReference type="ARBA" id="ARBA00022958"/>
    </source>
</evidence>
<keyword evidence="9" id="KW-0106">Calcium</keyword>
<dbReference type="GO" id="GO:0008273">
    <property type="term" value="F:calcium, potassium:sodium antiporter activity"/>
    <property type="evidence" value="ECO:0000318"/>
    <property type="project" value="GO_Central"/>
</dbReference>
<reference evidence="20" key="1">
    <citation type="submission" date="2015-02" db="EMBL/GenBank/DDBJ databases">
        <title>Genome sequencing for Strongylocentrotus purpuratus.</title>
        <authorList>
            <person name="Murali S."/>
            <person name="Liu Y."/>
            <person name="Vee V."/>
            <person name="English A."/>
            <person name="Wang M."/>
            <person name="Skinner E."/>
            <person name="Han Y."/>
            <person name="Muzny D.M."/>
            <person name="Worley K.C."/>
            <person name="Gibbs R.A."/>
        </authorList>
    </citation>
    <scope>NUCLEOTIDE SEQUENCE</scope>
</reference>
<feature type="transmembrane region" description="Helical" evidence="17">
    <location>
        <begin position="113"/>
        <end position="135"/>
    </location>
</feature>
<reference evidence="19" key="2">
    <citation type="submission" date="2021-01" db="UniProtKB">
        <authorList>
            <consortium name="EnsemblMetazoa"/>
        </authorList>
    </citation>
    <scope>IDENTIFICATION</scope>
</reference>
<evidence type="ECO:0000256" key="2">
    <source>
        <dbReference type="ARBA" id="ARBA00005364"/>
    </source>
</evidence>
<evidence type="ECO:0000256" key="10">
    <source>
        <dbReference type="ARBA" id="ARBA00022847"/>
    </source>
</evidence>
<evidence type="ECO:0000256" key="1">
    <source>
        <dbReference type="ARBA" id="ARBA00004141"/>
    </source>
</evidence>
<feature type="transmembrane region" description="Helical" evidence="17">
    <location>
        <begin position="371"/>
        <end position="391"/>
    </location>
</feature>
<dbReference type="GO" id="GO:0005262">
    <property type="term" value="F:calcium channel activity"/>
    <property type="evidence" value="ECO:0000318"/>
    <property type="project" value="GO_Central"/>
</dbReference>
<proteinExistence type="inferred from homology"/>
<evidence type="ECO:0000313" key="19">
    <source>
        <dbReference type="EnsemblMetazoa" id="XP_030832474"/>
    </source>
</evidence>
<keyword evidence="15 17" id="KW-0472">Membrane</keyword>
<keyword evidence="4" id="KW-0050">Antiport</keyword>
<dbReference type="Pfam" id="PF01699">
    <property type="entry name" value="Na_Ca_ex"/>
    <property type="match status" value="2"/>
</dbReference>
<keyword evidence="20" id="KW-1185">Reference proteome</keyword>
<feature type="domain" description="Sodium/calcium exchanger membrane region" evidence="18">
    <location>
        <begin position="118"/>
        <end position="259"/>
    </location>
</feature>
<evidence type="ECO:0000256" key="13">
    <source>
        <dbReference type="ARBA" id="ARBA00023053"/>
    </source>
</evidence>
<evidence type="ECO:0000256" key="9">
    <source>
        <dbReference type="ARBA" id="ARBA00022837"/>
    </source>
</evidence>
<dbReference type="InParanoid" id="A0A7M7N7L9"/>
<keyword evidence="10" id="KW-0769">Symport</keyword>
<accession>A0A7M7N7L9</accession>
<name>A0A7M7N7L9_STRPU</name>
<feature type="domain" description="Sodium/calcium exchanger membrane region" evidence="18">
    <location>
        <begin position="404"/>
        <end position="552"/>
    </location>
</feature>
<evidence type="ECO:0000256" key="5">
    <source>
        <dbReference type="ARBA" id="ARBA00022538"/>
    </source>
</evidence>
<dbReference type="KEGG" id="spu:592113"/>
<keyword evidence="6" id="KW-0109">Calcium transport</keyword>
<evidence type="ECO:0000256" key="16">
    <source>
        <dbReference type="ARBA" id="ARBA00023201"/>
    </source>
</evidence>
<dbReference type="InterPro" id="IPR004837">
    <property type="entry name" value="NaCa_Exmemb"/>
</dbReference>
<dbReference type="OrthoDB" id="2127281at2759"/>
<evidence type="ECO:0000313" key="20">
    <source>
        <dbReference type="Proteomes" id="UP000007110"/>
    </source>
</evidence>
<dbReference type="FunFam" id="1.20.1420.30:FF:000009">
    <property type="entry name" value="sodium/potassium/calcium exchanger 5 isoform X2"/>
    <property type="match status" value="1"/>
</dbReference>
<comment type="subcellular location">
    <subcellularLocation>
        <location evidence="1">Membrane</location>
        <topology evidence="1">Multi-pass membrane protein</topology>
    </subcellularLocation>
</comment>
<keyword evidence="13" id="KW-0915">Sodium</keyword>
<keyword evidence="11" id="KW-0630">Potassium</keyword>
<organism evidence="19 20">
    <name type="scientific">Strongylocentrotus purpuratus</name>
    <name type="common">Purple sea urchin</name>
    <dbReference type="NCBI Taxonomy" id="7668"/>
    <lineage>
        <taxon>Eukaryota</taxon>
        <taxon>Metazoa</taxon>
        <taxon>Echinodermata</taxon>
        <taxon>Eleutherozoa</taxon>
        <taxon>Echinozoa</taxon>
        <taxon>Echinoidea</taxon>
        <taxon>Euechinoidea</taxon>
        <taxon>Echinacea</taxon>
        <taxon>Camarodonta</taxon>
        <taxon>Echinidea</taxon>
        <taxon>Strongylocentrotidae</taxon>
        <taxon>Strongylocentrotus</taxon>
    </lineage>
</organism>
<feature type="transmembrane region" description="Helical" evidence="17">
    <location>
        <begin position="242"/>
        <end position="260"/>
    </location>
</feature>
<keyword evidence="16" id="KW-0739">Sodium transport</keyword>
<dbReference type="AlphaFoldDB" id="A0A7M7N7L9"/>
<dbReference type="GO" id="GO:0015293">
    <property type="term" value="F:symporter activity"/>
    <property type="evidence" value="ECO:0007669"/>
    <property type="project" value="UniProtKB-KW"/>
</dbReference>
<protein>
    <recommendedName>
        <fullName evidence="18">Sodium/calcium exchanger membrane region domain-containing protein</fullName>
    </recommendedName>
</protein>
<keyword evidence="8" id="KW-0732">Signal</keyword>
<dbReference type="RefSeq" id="XP_030832474.1">
    <property type="nucleotide sequence ID" value="XM_030976614.1"/>
</dbReference>
<evidence type="ECO:0000256" key="17">
    <source>
        <dbReference type="SAM" id="Phobius"/>
    </source>
</evidence>
<dbReference type="NCBIfam" id="TIGR00367">
    <property type="entry name" value="calcium/sodium antiporter"/>
    <property type="match status" value="1"/>
</dbReference>
<feature type="transmembrane region" description="Helical" evidence="17">
    <location>
        <begin position="183"/>
        <end position="206"/>
    </location>
</feature>
<keyword evidence="7 17" id="KW-0812">Transmembrane</keyword>
<evidence type="ECO:0000256" key="14">
    <source>
        <dbReference type="ARBA" id="ARBA00023065"/>
    </source>
</evidence>
<feature type="transmembrane region" description="Helical" evidence="17">
    <location>
        <begin position="507"/>
        <end position="525"/>
    </location>
</feature>
<dbReference type="OMA" id="LYWMIVV"/>
<evidence type="ECO:0000256" key="15">
    <source>
        <dbReference type="ARBA" id="ARBA00023136"/>
    </source>
</evidence>
<sequence length="572" mass="63797">MASFTANPLGRVKLVKSLVTIVFCMVVGYAHLTTKTDSRQKQRLEETNYDGASRLKNVDRFIKDEFLQDETSRRRLLFVDENGDDDEDNCTVRGISKFPRGVFTNEQRKGGALVVNFLVSLYLCGAIGYVCAAYFVPSLEILCERLKLQPDVAGATFMAAGSSAPELFSAVIGTFISYDDTGLSAIVGSAAFNIFVIISLCCFLAGQELVIHWWPFCRDCFVYVISIILMVVVLLDGEIQWWEGLILSCGYIVYIVIMYFNPYLSKRAEEIGANWRRRGHNYDNPSEEEDTVSLLSDQHNEVLYGEAQTPNGELSGRHSYGTVSDYENGYIPDGGSYPEKPRTVTTTSSVVTDHPLLSEQDSHVFSPPSSWFFRVLWFVGLPVILIMFLTVPDCRKPGLWRRLYFFTFFISTVWLAGLAYVLYWMIVVIGYTLDIPDTVMGISLLAAGTSVPDAIASVLVARDGYGDMALSNIVGSNIFEVFICLGLLWFIYGLVYQRPVEIASEGLLFTTVALLVTVAFILLAIHLNGWKLDKKMGVLCMCVYLIFITIAIVWELGLIGGIDLPHFCNGPT</sequence>
<comment type="similarity">
    <text evidence="2">Belongs to the Ca(2+):cation antiporter (CaCA) (TC 2.A.19) family. SLC24A subfamily.</text>
</comment>
<dbReference type="EnsemblMetazoa" id="XM_030976614">
    <property type="protein sequence ID" value="XP_030832474"/>
    <property type="gene ID" value="LOC592113"/>
</dbReference>
<evidence type="ECO:0000256" key="12">
    <source>
        <dbReference type="ARBA" id="ARBA00022989"/>
    </source>
</evidence>
<feature type="transmembrane region" description="Helical" evidence="17">
    <location>
        <begin position="212"/>
        <end position="235"/>
    </location>
</feature>
<dbReference type="Proteomes" id="UP000007110">
    <property type="component" value="Unassembled WGS sequence"/>
</dbReference>
<keyword evidence="3" id="KW-0813">Transport</keyword>
<feature type="transmembrane region" description="Helical" evidence="17">
    <location>
        <begin position="473"/>
        <end position="495"/>
    </location>
</feature>
<dbReference type="GO" id="GO:0070588">
    <property type="term" value="P:calcium ion transmembrane transport"/>
    <property type="evidence" value="ECO:0000318"/>
    <property type="project" value="GO_Central"/>
</dbReference>
<keyword evidence="14" id="KW-0406">Ion transport</keyword>
<feature type="transmembrane region" description="Helical" evidence="17">
    <location>
        <begin position="14"/>
        <end position="32"/>
    </location>
</feature>
<keyword evidence="12 17" id="KW-1133">Transmembrane helix</keyword>
<evidence type="ECO:0000259" key="18">
    <source>
        <dbReference type="Pfam" id="PF01699"/>
    </source>
</evidence>
<evidence type="ECO:0000256" key="8">
    <source>
        <dbReference type="ARBA" id="ARBA00022729"/>
    </source>
</evidence>
<evidence type="ECO:0000256" key="6">
    <source>
        <dbReference type="ARBA" id="ARBA00022568"/>
    </source>
</evidence>
<feature type="transmembrane region" description="Helical" evidence="17">
    <location>
        <begin position="155"/>
        <end position="176"/>
    </location>
</feature>
<dbReference type="PANTHER" id="PTHR10846">
    <property type="entry name" value="SODIUM/POTASSIUM/CALCIUM EXCHANGER"/>
    <property type="match status" value="1"/>
</dbReference>
<dbReference type="Gene3D" id="1.20.1420.30">
    <property type="entry name" value="NCX, central ion-binding region"/>
    <property type="match status" value="2"/>
</dbReference>
<keyword evidence="5" id="KW-0633">Potassium transport</keyword>
<evidence type="ECO:0000256" key="3">
    <source>
        <dbReference type="ARBA" id="ARBA00022448"/>
    </source>
</evidence>
<feature type="transmembrane region" description="Helical" evidence="17">
    <location>
        <begin position="438"/>
        <end position="461"/>
    </location>
</feature>
<dbReference type="GO" id="GO:0006874">
    <property type="term" value="P:intracellular calcium ion homeostasis"/>
    <property type="evidence" value="ECO:0000318"/>
    <property type="project" value="GO_Central"/>
</dbReference>
<feature type="transmembrane region" description="Helical" evidence="17">
    <location>
        <begin position="537"/>
        <end position="562"/>
    </location>
</feature>
<dbReference type="InterPro" id="IPR044880">
    <property type="entry name" value="NCX_ion-bd_dom_sf"/>
</dbReference>
<evidence type="ECO:0000256" key="4">
    <source>
        <dbReference type="ARBA" id="ARBA00022449"/>
    </source>
</evidence>
<dbReference type="PANTHER" id="PTHR10846:SF73">
    <property type="entry name" value="SODIUM_CALCIUM EXCHANGER MEMBRANE REGION DOMAIN-CONTAINING PROTEIN"/>
    <property type="match status" value="1"/>
</dbReference>
<dbReference type="GeneID" id="592113"/>
<feature type="transmembrane region" description="Helical" evidence="17">
    <location>
        <begin position="403"/>
        <end position="426"/>
    </location>
</feature>